<dbReference type="InterPro" id="IPR010043">
    <property type="entry name" value="UTase/UR"/>
</dbReference>
<dbReference type="EMBL" id="CP011452">
    <property type="protein sequence ID" value="AKH43092.1"/>
    <property type="molecule type" value="Genomic_DNA"/>
</dbReference>
<accession>A0A0F7KV28</accession>
<keyword evidence="11" id="KW-1185">Reference proteome</keyword>
<reference evidence="10" key="1">
    <citation type="submission" date="2015-05" db="EMBL/GenBank/DDBJ databases">
        <title>The complete genome of Altererythrobacter atlanticus strain 26DY36.</title>
        <authorList>
            <person name="Wu Y.-H."/>
            <person name="Cheng H."/>
            <person name="Wu X.-W."/>
        </authorList>
    </citation>
    <scope>NUCLEOTIDE SEQUENCE [LARGE SCALE GENOMIC DNA]</scope>
    <source>
        <strain evidence="10">26DY36</strain>
    </source>
</reference>
<dbReference type="GO" id="GO:0008081">
    <property type="term" value="F:phosphoric diester hydrolase activity"/>
    <property type="evidence" value="ECO:0007669"/>
    <property type="project" value="UniProtKB-UniRule"/>
</dbReference>
<proteinExistence type="inferred from homology"/>
<dbReference type="EC" id="3.1.4.-" evidence="7"/>
<evidence type="ECO:0000256" key="7">
    <source>
        <dbReference type="HAMAP-Rule" id="MF_00277"/>
    </source>
</evidence>
<dbReference type="PANTHER" id="PTHR47320">
    <property type="entry name" value="BIFUNCTIONAL URIDYLYLTRANSFERASE/URIDYLYL-REMOVING ENZYME"/>
    <property type="match status" value="1"/>
</dbReference>
<comment type="domain">
    <text evidence="7">Has four distinct domains: an N-terminal nucleotidyltransferase (NT) domain responsible for UTase activity, a central HD domain that encodes UR activity, and two C-terminal ACT domains that seem to have a role in glutamine sensing.</text>
</comment>
<dbReference type="CDD" id="cd00077">
    <property type="entry name" value="HDc"/>
    <property type="match status" value="1"/>
</dbReference>
<dbReference type="Gene3D" id="3.30.70.260">
    <property type="match status" value="1"/>
</dbReference>
<dbReference type="InterPro" id="IPR003607">
    <property type="entry name" value="HD/PDEase_dom"/>
</dbReference>
<evidence type="ECO:0000256" key="6">
    <source>
        <dbReference type="ARBA" id="ARBA00023268"/>
    </source>
</evidence>
<comment type="activity regulation">
    <text evidence="7">Uridylyltransferase (UTase) activity is inhibited by glutamine, while glutamine activates uridylyl-removing (UR) activity.</text>
</comment>
<dbReference type="PANTHER" id="PTHR47320:SF1">
    <property type="entry name" value="BIFUNCTIONAL URIDYLYLTRANSFERASE_URIDYLYL-REMOVING ENZYME"/>
    <property type="match status" value="1"/>
</dbReference>
<organism evidence="10 11">
    <name type="scientific">Croceibacterium atlanticum</name>
    <dbReference type="NCBI Taxonomy" id="1267766"/>
    <lineage>
        <taxon>Bacteria</taxon>
        <taxon>Pseudomonadati</taxon>
        <taxon>Pseudomonadota</taxon>
        <taxon>Alphaproteobacteria</taxon>
        <taxon>Sphingomonadales</taxon>
        <taxon>Erythrobacteraceae</taxon>
        <taxon>Croceibacterium</taxon>
    </lineage>
</organism>
<evidence type="ECO:0000256" key="1">
    <source>
        <dbReference type="ARBA" id="ARBA00022679"/>
    </source>
</evidence>
<feature type="region of interest" description="Uridylyltransferase" evidence="7">
    <location>
        <begin position="1"/>
        <end position="373"/>
    </location>
</feature>
<keyword evidence="6 7" id="KW-0511">Multifunctional enzyme</keyword>
<evidence type="ECO:0000256" key="4">
    <source>
        <dbReference type="ARBA" id="ARBA00022801"/>
    </source>
</evidence>
<dbReference type="HAMAP" id="MF_00277">
    <property type="entry name" value="PII_uridylyl_transf"/>
    <property type="match status" value="1"/>
</dbReference>
<dbReference type="InterPro" id="IPR043519">
    <property type="entry name" value="NT_sf"/>
</dbReference>
<gene>
    <name evidence="7 10" type="primary">glnD</name>
    <name evidence="10" type="ORF">WYH_02058</name>
</gene>
<comment type="catalytic activity">
    <reaction evidence="7">
        <text>[protein-PII]-L-tyrosine + UTP = [protein-PII]-uridylyl-L-tyrosine + diphosphate</text>
        <dbReference type="Rhea" id="RHEA:13673"/>
        <dbReference type="Rhea" id="RHEA-COMP:12147"/>
        <dbReference type="Rhea" id="RHEA-COMP:12148"/>
        <dbReference type="ChEBI" id="CHEBI:33019"/>
        <dbReference type="ChEBI" id="CHEBI:46398"/>
        <dbReference type="ChEBI" id="CHEBI:46858"/>
        <dbReference type="ChEBI" id="CHEBI:90602"/>
        <dbReference type="EC" id="2.7.7.59"/>
    </reaction>
</comment>
<comment type="function">
    <text evidence="7">Modifies, by uridylylation and deuridylylation, the PII regulatory proteins (GlnB and homologs), in response to the nitrogen status of the cell that GlnD senses through the glutamine level. Under low glutamine levels, catalyzes the conversion of the PII proteins and UTP to PII-UMP and PPi, while under higher glutamine levels, GlnD hydrolyzes PII-UMP to PII and UMP (deuridylylation). Thus, controls uridylylation state and activity of the PII proteins, and plays an important role in the regulation of nitrogen metabolism.</text>
</comment>
<evidence type="ECO:0000313" key="11">
    <source>
        <dbReference type="Proteomes" id="UP000034392"/>
    </source>
</evidence>
<evidence type="ECO:0000256" key="5">
    <source>
        <dbReference type="ARBA" id="ARBA00022842"/>
    </source>
</evidence>
<dbReference type="SUPFAM" id="SSF81593">
    <property type="entry name" value="Nucleotidyltransferase substrate binding subunit/domain"/>
    <property type="match status" value="1"/>
</dbReference>
<dbReference type="CDD" id="cd05401">
    <property type="entry name" value="NT_GlnE_GlnD_like"/>
    <property type="match status" value="1"/>
</dbReference>
<dbReference type="SUPFAM" id="SSF81891">
    <property type="entry name" value="Poly A polymerase C-terminal region-like"/>
    <property type="match status" value="1"/>
</dbReference>
<keyword evidence="2 7" id="KW-0548">Nucleotidyltransferase</keyword>
<dbReference type="Pfam" id="PF01966">
    <property type="entry name" value="HD"/>
    <property type="match status" value="1"/>
</dbReference>
<protein>
    <recommendedName>
        <fullName evidence="7">Bifunctional uridylyltransferase/uridylyl-removing enzyme</fullName>
        <shortName evidence="7">UTase/UR</shortName>
    </recommendedName>
    <alternativeName>
        <fullName evidence="7">Bifunctional [protein-PII] modification enzyme</fullName>
    </alternativeName>
    <alternativeName>
        <fullName evidence="7">Bifunctional nitrogen sensor protein</fullName>
    </alternativeName>
    <domain>
        <recommendedName>
            <fullName evidence="7">[Protein-PII] uridylyltransferase</fullName>
            <shortName evidence="7">PII uridylyltransferase</shortName>
            <shortName evidence="7">UTase</shortName>
            <ecNumber evidence="7">2.7.7.59</ecNumber>
        </recommendedName>
    </domain>
    <domain>
        <recommendedName>
            <fullName evidence="7">[Protein-PII]-UMP uridylyl-removing enzyme</fullName>
            <shortName evidence="7">UR</shortName>
            <ecNumber evidence="7">3.1.4.-</ecNumber>
        </recommendedName>
    </domain>
</protein>
<dbReference type="AlphaFoldDB" id="A0A0F7KV28"/>
<dbReference type="GO" id="GO:0008773">
    <property type="term" value="F:[protein-PII] uridylyltransferase activity"/>
    <property type="evidence" value="ECO:0007669"/>
    <property type="project" value="UniProtKB-UniRule"/>
</dbReference>
<dbReference type="InterPro" id="IPR013546">
    <property type="entry name" value="PII_UdlTrfase/GS_AdlTrfase"/>
</dbReference>
<dbReference type="PROSITE" id="PS51831">
    <property type="entry name" value="HD"/>
    <property type="match status" value="1"/>
</dbReference>
<dbReference type="EC" id="2.7.7.59" evidence="7"/>
<keyword evidence="1 7" id="KW-0808">Transferase</keyword>
<feature type="domain" description="HD" evidence="9">
    <location>
        <begin position="494"/>
        <end position="616"/>
    </location>
</feature>
<feature type="domain" description="ACT" evidence="8">
    <location>
        <begin position="844"/>
        <end position="924"/>
    </location>
</feature>
<feature type="domain" description="ACT" evidence="8">
    <location>
        <begin position="733"/>
        <end position="812"/>
    </location>
</feature>
<dbReference type="NCBIfam" id="NF003467">
    <property type="entry name" value="PRK05092.1"/>
    <property type="match status" value="1"/>
</dbReference>
<dbReference type="NCBIfam" id="TIGR01693">
    <property type="entry name" value="UTase_glnD"/>
    <property type="match status" value="1"/>
</dbReference>
<dbReference type="PATRIC" id="fig|1267766.3.peg.2081"/>
<dbReference type="SUPFAM" id="SSF81301">
    <property type="entry name" value="Nucleotidyltransferase"/>
    <property type="match status" value="1"/>
</dbReference>
<dbReference type="PIRSF" id="PIRSF006288">
    <property type="entry name" value="PII_uridyltransf"/>
    <property type="match status" value="1"/>
</dbReference>
<dbReference type="CDD" id="cd04899">
    <property type="entry name" value="ACT_ACR-UUR-like_2"/>
    <property type="match status" value="1"/>
</dbReference>
<dbReference type="KEGG" id="aay:WYH_02058"/>
<dbReference type="InterPro" id="IPR045865">
    <property type="entry name" value="ACT-like_dom_sf"/>
</dbReference>
<keyword evidence="3" id="KW-0677">Repeat</keyword>
<feature type="region of interest" description="Uridylyl-removing" evidence="7">
    <location>
        <begin position="374"/>
        <end position="732"/>
    </location>
</feature>
<dbReference type="Proteomes" id="UP000034392">
    <property type="component" value="Chromosome"/>
</dbReference>
<evidence type="ECO:0000313" key="10">
    <source>
        <dbReference type="EMBL" id="AKH43092.1"/>
    </source>
</evidence>
<keyword evidence="4 7" id="KW-0378">Hydrolase</keyword>
<dbReference type="GO" id="GO:0006808">
    <property type="term" value="P:regulation of nitrogen utilization"/>
    <property type="evidence" value="ECO:0007669"/>
    <property type="project" value="UniProtKB-UniRule"/>
</dbReference>
<evidence type="ECO:0000259" key="9">
    <source>
        <dbReference type="PROSITE" id="PS51831"/>
    </source>
</evidence>
<dbReference type="CDD" id="cd04900">
    <property type="entry name" value="ACT_UUR-like_1"/>
    <property type="match status" value="1"/>
</dbReference>
<sequence length="924" mass="105017">MWESVNTPRISNQRAVIDRRKLAAAVAEAVSGKDAQKARPQVLELLRGALQAGREELGRRLAEKPSAGHEATHGYCFLIDQLIRVLHDHVVHDVYPNANPSTGEKLALIAVGGYGRGEMAPHSDVDIAFITPIKTPAWCEQVIEALLYFLWDLGLHVGHSSRSLDEMVRMARGDLTIRTALLEGRYLWGDQDLYKDASRRFWSEVVPGSEAQFVAEKLEERNNRHKRMGDSRYVVEPNVKDGKGGLRDLQTLYWIGKYNHRVTSAAELVDVGLFTQKEYRTFRRAENFLLAVRCHLHTITGRGEDRLTFDLQREVARRMNFADRPGKNAVERFMQFYFLQARNVGNLTGVFLSHLEEEMAERKRKRGLFSRRARNVTRLKGYEVADGRISAPEDDWFQNDPIRLIEIFTLAEQHGLEIHPETMRMARRDAELIKGPVRRDPRANALFLDLLCGRKDPETVLRWLNEAGVFGRFMPDFGKVNAQMQFDMYHHYTVDEHTIRAVGLLAQIERGELTQDHPMATQVIQKIAHRRVLYVATLLHDIAKGRGGDHSVLGAEVAMKLCPRLGLNEDETELVSWLVRYHLLMSATAFKRDLSDPKTIDDFVAEVQTLERLRLLSLLTIVDIRAVGPGIWNSWKRQLLGELYELAEERMRLGKATHRRAQRVAAKKERVAELLGDKASIITDLEDRFDDAYWIAEPEDIIARNQVHYAAAKAVEDKLSIYAEYYPARGATLVTVIGDDHPGLFFRIAGAIHLAGGNIIDARIHTTRVGKAVDNFLVQNPLGQPFREESQIERLQSAIKDALAGKIELVPQLAKRPLARPRADNFRVRPQVFFDNDASERFTVIEVNATDRPALLNRLARALFEAQLIINSAHITQYGERAVDTFYVTDLFGHKLHKKERRQKVEEALLEAAGNAVEDSEKAA</sequence>
<dbReference type="InterPro" id="IPR006674">
    <property type="entry name" value="HD_domain"/>
</dbReference>
<dbReference type="Gene3D" id="1.10.3090.10">
    <property type="entry name" value="cca-adding enzyme, domain 2"/>
    <property type="match status" value="1"/>
</dbReference>
<comment type="catalytic activity">
    <reaction evidence="7">
        <text>[protein-PII]-uridylyl-L-tyrosine + H2O = [protein-PII]-L-tyrosine + UMP + H(+)</text>
        <dbReference type="Rhea" id="RHEA:48600"/>
        <dbReference type="Rhea" id="RHEA-COMP:12147"/>
        <dbReference type="Rhea" id="RHEA-COMP:12148"/>
        <dbReference type="ChEBI" id="CHEBI:15377"/>
        <dbReference type="ChEBI" id="CHEBI:15378"/>
        <dbReference type="ChEBI" id="CHEBI:46858"/>
        <dbReference type="ChEBI" id="CHEBI:57865"/>
        <dbReference type="ChEBI" id="CHEBI:90602"/>
    </reaction>
</comment>
<evidence type="ECO:0000256" key="2">
    <source>
        <dbReference type="ARBA" id="ARBA00022695"/>
    </source>
</evidence>
<dbReference type="PROSITE" id="PS51671">
    <property type="entry name" value="ACT"/>
    <property type="match status" value="2"/>
</dbReference>
<keyword evidence="5 7" id="KW-0460">Magnesium</keyword>
<dbReference type="Pfam" id="PF08335">
    <property type="entry name" value="GlnD_UR_UTase"/>
    <property type="match status" value="1"/>
</dbReference>
<comment type="similarity">
    <text evidence="7">Belongs to the GlnD family.</text>
</comment>
<dbReference type="Gene3D" id="3.30.460.10">
    <property type="entry name" value="Beta Polymerase, domain 2"/>
    <property type="match status" value="1"/>
</dbReference>
<name>A0A0F7KV28_9SPHN</name>
<comment type="cofactor">
    <cofactor evidence="7">
        <name>Mg(2+)</name>
        <dbReference type="ChEBI" id="CHEBI:18420"/>
    </cofactor>
</comment>
<evidence type="ECO:0000256" key="3">
    <source>
        <dbReference type="ARBA" id="ARBA00022737"/>
    </source>
</evidence>
<dbReference type="SUPFAM" id="SSF55021">
    <property type="entry name" value="ACT-like"/>
    <property type="match status" value="2"/>
</dbReference>
<dbReference type="SMART" id="SM00471">
    <property type="entry name" value="HDc"/>
    <property type="match status" value="1"/>
</dbReference>
<dbReference type="STRING" id="1267766.WYH_02058"/>
<evidence type="ECO:0000259" key="8">
    <source>
        <dbReference type="PROSITE" id="PS51671"/>
    </source>
</evidence>
<dbReference type="InterPro" id="IPR002912">
    <property type="entry name" value="ACT_dom"/>
</dbReference>